<name>A0ACA9PD43_9GLOM</name>
<dbReference type="EMBL" id="CAJVPM010039117">
    <property type="protein sequence ID" value="CAG8699992.1"/>
    <property type="molecule type" value="Genomic_DNA"/>
</dbReference>
<organism evidence="1 2">
    <name type="scientific">Scutellospora calospora</name>
    <dbReference type="NCBI Taxonomy" id="85575"/>
    <lineage>
        <taxon>Eukaryota</taxon>
        <taxon>Fungi</taxon>
        <taxon>Fungi incertae sedis</taxon>
        <taxon>Mucoromycota</taxon>
        <taxon>Glomeromycotina</taxon>
        <taxon>Glomeromycetes</taxon>
        <taxon>Diversisporales</taxon>
        <taxon>Gigasporaceae</taxon>
        <taxon>Scutellospora</taxon>
    </lineage>
</organism>
<sequence length="94" mass="11093">MIAKDLDIYDNMNNDDLLQIDEAEEVKTNDNTLALAIPELLTQFDGSRHIEVVAYEMFPKLFLQKFNRKKLSYDQKQKLNHALYAESTWKIDRN</sequence>
<protein>
    <submittedName>
        <fullName evidence="1">3627_t:CDS:1</fullName>
    </submittedName>
</protein>
<evidence type="ECO:0000313" key="1">
    <source>
        <dbReference type="EMBL" id="CAG8699992.1"/>
    </source>
</evidence>
<accession>A0ACA9PD43</accession>
<dbReference type="Proteomes" id="UP000789860">
    <property type="component" value="Unassembled WGS sequence"/>
</dbReference>
<comment type="caution">
    <text evidence="1">The sequence shown here is derived from an EMBL/GenBank/DDBJ whole genome shotgun (WGS) entry which is preliminary data.</text>
</comment>
<keyword evidence="2" id="KW-1185">Reference proteome</keyword>
<proteinExistence type="predicted"/>
<evidence type="ECO:0000313" key="2">
    <source>
        <dbReference type="Proteomes" id="UP000789860"/>
    </source>
</evidence>
<feature type="non-terminal residue" evidence="1">
    <location>
        <position position="94"/>
    </location>
</feature>
<reference evidence="1" key="1">
    <citation type="submission" date="2021-06" db="EMBL/GenBank/DDBJ databases">
        <authorList>
            <person name="Kallberg Y."/>
            <person name="Tangrot J."/>
            <person name="Rosling A."/>
        </authorList>
    </citation>
    <scope>NUCLEOTIDE SEQUENCE</scope>
    <source>
        <strain evidence="1">AU212A</strain>
    </source>
</reference>
<gene>
    <name evidence="1" type="ORF">SCALOS_LOCUS10461</name>
</gene>